<dbReference type="GeneID" id="89937549"/>
<protein>
    <submittedName>
        <fullName evidence="2">Uncharacterized protein</fullName>
    </submittedName>
</protein>
<sequence length="1086" mass="118671">MASLGRLTNSIVSAINENNISLANLNFDFSLVTVQVPPEYTGLGSALTVRRRENAENGAAHRTARRLGALFESVIPNTPRLLAVYGQRASEIVASPGVNPPPNAKQHGPFADYVGAEATSIWAAATSGSSSIAVHLLACLLARAFDDPAVATSVLAELVVERQREVEKMVNSSFSLSAAQFAAVNAASQQFQREELRQLDANARAWLRCADAAMVREHTQLQLIVKNISLPVLGGGASLYSEVISVWKHAMAGLERFLGGEPQSVTNGGILLAISSWHLYPNLVVLGDPVKTVDTKDSLLKGAGVITVGMTRNSAASGQPAVGEETEGIYWSLSLSHYRYYGAPVQVVGGVGERLTIEELHMIALGSLLGSWDVPRSDLSSAARWVTKLWSCVERAKPSLKRPSWLRILAQTADRFITITPESEKQHCNALVEFGYRRFRTFLGTTRELGKSGRKTCRTLPWLGLRSQHVLSALSCSNLSDGAISYLTGVAGSGGLGPGDALIVQVSPGRNKKGRDCMNHVYVSPLRRQDENELRNLPPDSDIPALEYESDENPGSSTTRNRHKHKSRESAREHDAGRAIKRYWQECKFGRWKAAFEIDGRPASPPLFYLDERGWFTQSKPDASTDEEPAPALRYQGFLGTAQKSFRLWLAESLSGGRLKEFERLVRKLRSGAAETQLPLDLATAMLETEVVPLLLWQYLEGADPYEPDDLISDFLGLMEQEREACREGLRPFRNLATATAVYEGLKGATISSRIVETGLAEAGWSDEAPVYSQRKQQLIPATSYHGSTPLPTRNHVFSCIAMLETGVVNIRPEDLENVFGLSAGNSLFVLSQFLTDPAAQVSSTSVTRLVGNVGRPGVSFLVPPFARPLVRPLSTSYHAVSYEPFDGKWEDNFAGTSLHLSFTKNEFPIDYGVTGIRDHQVFLVESVIAVHNSGEWVADVDLLGAFDSGAFTCLPMRRTPPAASSVCKHSDALVAEVRQNVTSIDTWEEVLDKPPGLSVVRAQNNWPARLAVVAVLWQTRGDRADVVAEDELETSSTLSPPTCSPQSPNHDFAVLGNNNDACHICVYRQLKKALNHKPRIRTTTC</sequence>
<evidence type="ECO:0000313" key="3">
    <source>
        <dbReference type="Proteomes" id="UP001302812"/>
    </source>
</evidence>
<dbReference type="EMBL" id="MU853333">
    <property type="protein sequence ID" value="KAK4116767.1"/>
    <property type="molecule type" value="Genomic_DNA"/>
</dbReference>
<gene>
    <name evidence="2" type="ORF">N656DRAFT_765665</name>
</gene>
<feature type="compositionally biased region" description="Low complexity" evidence="1">
    <location>
        <begin position="1035"/>
        <end position="1049"/>
    </location>
</feature>
<feature type="region of interest" description="Disordered" evidence="1">
    <location>
        <begin position="529"/>
        <end position="575"/>
    </location>
</feature>
<reference evidence="2" key="2">
    <citation type="submission" date="2023-05" db="EMBL/GenBank/DDBJ databases">
        <authorList>
            <consortium name="Lawrence Berkeley National Laboratory"/>
            <person name="Steindorff A."/>
            <person name="Hensen N."/>
            <person name="Bonometti L."/>
            <person name="Westerberg I."/>
            <person name="Brannstrom I.O."/>
            <person name="Guillou S."/>
            <person name="Cros-Aarteil S."/>
            <person name="Calhoun S."/>
            <person name="Haridas S."/>
            <person name="Kuo A."/>
            <person name="Mondo S."/>
            <person name="Pangilinan J."/>
            <person name="Riley R."/>
            <person name="Labutti K."/>
            <person name="Andreopoulos B."/>
            <person name="Lipzen A."/>
            <person name="Chen C."/>
            <person name="Yanf M."/>
            <person name="Daum C."/>
            <person name="Ng V."/>
            <person name="Clum A."/>
            <person name="Ohm R."/>
            <person name="Martin F."/>
            <person name="Silar P."/>
            <person name="Natvig D."/>
            <person name="Lalanne C."/>
            <person name="Gautier V."/>
            <person name="Ament-Velasquez S.L."/>
            <person name="Kruys A."/>
            <person name="Hutchinson M.I."/>
            <person name="Powell A.J."/>
            <person name="Barry K."/>
            <person name="Miller A.N."/>
            <person name="Grigoriev I.V."/>
            <person name="Debuchy R."/>
            <person name="Gladieux P."/>
            <person name="Thoren M.H."/>
            <person name="Johannesson H."/>
        </authorList>
    </citation>
    <scope>NUCLEOTIDE SEQUENCE</scope>
    <source>
        <strain evidence="2">CBS 508.74</strain>
    </source>
</reference>
<organism evidence="2 3">
    <name type="scientific">Canariomyces notabilis</name>
    <dbReference type="NCBI Taxonomy" id="2074819"/>
    <lineage>
        <taxon>Eukaryota</taxon>
        <taxon>Fungi</taxon>
        <taxon>Dikarya</taxon>
        <taxon>Ascomycota</taxon>
        <taxon>Pezizomycotina</taxon>
        <taxon>Sordariomycetes</taxon>
        <taxon>Sordariomycetidae</taxon>
        <taxon>Sordariales</taxon>
        <taxon>Chaetomiaceae</taxon>
        <taxon>Canariomyces</taxon>
    </lineage>
</organism>
<dbReference type="Proteomes" id="UP001302812">
    <property type="component" value="Unassembled WGS sequence"/>
</dbReference>
<dbReference type="RefSeq" id="XP_064674337.1">
    <property type="nucleotide sequence ID" value="XM_064813424.1"/>
</dbReference>
<accession>A0AAN6YWW7</accession>
<dbReference type="AlphaFoldDB" id="A0AAN6YWW7"/>
<keyword evidence="3" id="KW-1185">Reference proteome</keyword>
<proteinExistence type="predicted"/>
<reference evidence="2" key="1">
    <citation type="journal article" date="2023" name="Mol. Phylogenet. Evol.">
        <title>Genome-scale phylogeny and comparative genomics of the fungal order Sordariales.</title>
        <authorList>
            <person name="Hensen N."/>
            <person name="Bonometti L."/>
            <person name="Westerberg I."/>
            <person name="Brannstrom I.O."/>
            <person name="Guillou S."/>
            <person name="Cros-Aarteil S."/>
            <person name="Calhoun S."/>
            <person name="Haridas S."/>
            <person name="Kuo A."/>
            <person name="Mondo S."/>
            <person name="Pangilinan J."/>
            <person name="Riley R."/>
            <person name="LaButti K."/>
            <person name="Andreopoulos B."/>
            <person name="Lipzen A."/>
            <person name="Chen C."/>
            <person name="Yan M."/>
            <person name="Daum C."/>
            <person name="Ng V."/>
            <person name="Clum A."/>
            <person name="Steindorff A."/>
            <person name="Ohm R.A."/>
            <person name="Martin F."/>
            <person name="Silar P."/>
            <person name="Natvig D.O."/>
            <person name="Lalanne C."/>
            <person name="Gautier V."/>
            <person name="Ament-Velasquez S.L."/>
            <person name="Kruys A."/>
            <person name="Hutchinson M.I."/>
            <person name="Powell A.J."/>
            <person name="Barry K."/>
            <person name="Miller A.N."/>
            <person name="Grigoriev I.V."/>
            <person name="Debuchy R."/>
            <person name="Gladieux P."/>
            <person name="Hiltunen Thoren M."/>
            <person name="Johannesson H."/>
        </authorList>
    </citation>
    <scope>NUCLEOTIDE SEQUENCE</scope>
    <source>
        <strain evidence="2">CBS 508.74</strain>
    </source>
</reference>
<evidence type="ECO:0000313" key="2">
    <source>
        <dbReference type="EMBL" id="KAK4116767.1"/>
    </source>
</evidence>
<name>A0AAN6YWW7_9PEZI</name>
<feature type="region of interest" description="Disordered" evidence="1">
    <location>
        <begin position="1032"/>
        <end position="1051"/>
    </location>
</feature>
<evidence type="ECO:0000256" key="1">
    <source>
        <dbReference type="SAM" id="MobiDB-lite"/>
    </source>
</evidence>
<comment type="caution">
    <text evidence="2">The sequence shown here is derived from an EMBL/GenBank/DDBJ whole genome shotgun (WGS) entry which is preliminary data.</text>
</comment>